<reference evidence="1" key="1">
    <citation type="journal article" date="2015" name="Nature">
        <title>Complex archaea that bridge the gap between prokaryotes and eukaryotes.</title>
        <authorList>
            <person name="Spang A."/>
            <person name="Saw J.H."/>
            <person name="Jorgensen S.L."/>
            <person name="Zaremba-Niedzwiedzka K."/>
            <person name="Martijn J."/>
            <person name="Lind A.E."/>
            <person name="van Eijk R."/>
            <person name="Schleper C."/>
            <person name="Guy L."/>
            <person name="Ettema T.J."/>
        </authorList>
    </citation>
    <scope>NUCLEOTIDE SEQUENCE</scope>
</reference>
<gene>
    <name evidence="1" type="ORF">LCGC14_0846880</name>
</gene>
<accession>A0A0F9PWS5</accession>
<sequence length="23" mass="2551">RFPTWAAFAKHVEKAHGVKLGAE</sequence>
<comment type="caution">
    <text evidence="1">The sequence shown here is derived from an EMBL/GenBank/DDBJ whole genome shotgun (WGS) entry which is preliminary data.</text>
</comment>
<protein>
    <submittedName>
        <fullName evidence="1">Uncharacterized protein</fullName>
    </submittedName>
</protein>
<feature type="non-terminal residue" evidence="1">
    <location>
        <position position="1"/>
    </location>
</feature>
<dbReference type="AlphaFoldDB" id="A0A0F9PWS5"/>
<proteinExistence type="predicted"/>
<evidence type="ECO:0000313" key="1">
    <source>
        <dbReference type="EMBL" id="KKN29182.1"/>
    </source>
</evidence>
<name>A0A0F9PWS5_9ZZZZ</name>
<dbReference type="EMBL" id="LAZR01002504">
    <property type="protein sequence ID" value="KKN29182.1"/>
    <property type="molecule type" value="Genomic_DNA"/>
</dbReference>
<organism evidence="1">
    <name type="scientific">marine sediment metagenome</name>
    <dbReference type="NCBI Taxonomy" id="412755"/>
    <lineage>
        <taxon>unclassified sequences</taxon>
        <taxon>metagenomes</taxon>
        <taxon>ecological metagenomes</taxon>
    </lineage>
</organism>